<organism evidence="2 3">
    <name type="scientific">Dimargaris cristalligena</name>
    <dbReference type="NCBI Taxonomy" id="215637"/>
    <lineage>
        <taxon>Eukaryota</taxon>
        <taxon>Fungi</taxon>
        <taxon>Fungi incertae sedis</taxon>
        <taxon>Zoopagomycota</taxon>
        <taxon>Kickxellomycotina</taxon>
        <taxon>Dimargaritomycetes</taxon>
        <taxon>Dimargaritales</taxon>
        <taxon>Dimargaritaceae</taxon>
        <taxon>Dimargaris</taxon>
    </lineage>
</organism>
<reference evidence="3" key="1">
    <citation type="journal article" date="2018" name="Nat. Microbiol.">
        <title>Leveraging single-cell genomics to expand the fungal tree of life.</title>
        <authorList>
            <person name="Ahrendt S.R."/>
            <person name="Quandt C.A."/>
            <person name="Ciobanu D."/>
            <person name="Clum A."/>
            <person name="Salamov A."/>
            <person name="Andreopoulos B."/>
            <person name="Cheng J.F."/>
            <person name="Woyke T."/>
            <person name="Pelin A."/>
            <person name="Henrissat B."/>
            <person name="Reynolds N.K."/>
            <person name="Benny G.L."/>
            <person name="Smith M.E."/>
            <person name="James T.Y."/>
            <person name="Grigoriev I.V."/>
        </authorList>
    </citation>
    <scope>NUCLEOTIDE SEQUENCE [LARGE SCALE GENOMIC DNA]</scope>
    <source>
        <strain evidence="3">RSA 468</strain>
    </source>
</reference>
<accession>A0A4P9ZX13</accession>
<feature type="transmembrane region" description="Helical" evidence="1">
    <location>
        <begin position="206"/>
        <end position="229"/>
    </location>
</feature>
<keyword evidence="1" id="KW-0812">Transmembrane</keyword>
<gene>
    <name evidence="2" type="ORF">BJ085DRAFT_36216</name>
</gene>
<dbReference type="Proteomes" id="UP000268162">
    <property type="component" value="Unassembled WGS sequence"/>
</dbReference>
<keyword evidence="1" id="KW-0472">Membrane</keyword>
<keyword evidence="1" id="KW-1133">Transmembrane helix</keyword>
<sequence>MDYVVAVVLREDATELGGGVALPLLVTSVVVLIMAVASNTVYAPLTGPQGGEIFGYLNDLLHPLLYAGVAGNALCSVGTLTLFGFATLYIRRWYVHIDGQWQRLVRKRISDRLGMTCIARPGDPTDQPLLHRLSRWILRWDWVLHRIRCGFSFGMALIWMAFSGVLYRHSGAVDCNALNSLLVAPVWPNLGQGLGDVPTACRQGRVVLAMALFNSIGWSVMCLALAYMLPPVRAAALSRWVCPPLSN</sequence>
<name>A0A4P9ZX13_9FUNG</name>
<dbReference type="AlphaFoldDB" id="A0A4P9ZX13"/>
<keyword evidence="3" id="KW-1185">Reference proteome</keyword>
<feature type="transmembrane region" description="Helical" evidence="1">
    <location>
        <begin position="65"/>
        <end position="90"/>
    </location>
</feature>
<evidence type="ECO:0000313" key="2">
    <source>
        <dbReference type="EMBL" id="RKP38216.1"/>
    </source>
</evidence>
<feature type="transmembrane region" description="Helical" evidence="1">
    <location>
        <begin position="142"/>
        <end position="162"/>
    </location>
</feature>
<evidence type="ECO:0000313" key="3">
    <source>
        <dbReference type="Proteomes" id="UP000268162"/>
    </source>
</evidence>
<proteinExistence type="predicted"/>
<evidence type="ECO:0000256" key="1">
    <source>
        <dbReference type="SAM" id="Phobius"/>
    </source>
</evidence>
<feature type="transmembrane region" description="Helical" evidence="1">
    <location>
        <begin position="20"/>
        <end position="45"/>
    </location>
</feature>
<protein>
    <submittedName>
        <fullName evidence="2">Uncharacterized protein</fullName>
    </submittedName>
</protein>
<dbReference type="EMBL" id="ML002392">
    <property type="protein sequence ID" value="RKP38216.1"/>
    <property type="molecule type" value="Genomic_DNA"/>
</dbReference>